<keyword evidence="1" id="KW-0547">Nucleotide-binding</keyword>
<dbReference type="Pfam" id="PF04019">
    <property type="entry name" value="DUF359"/>
    <property type="match status" value="1"/>
</dbReference>
<reference evidence="3" key="1">
    <citation type="submission" date="2013-08" db="EMBL/GenBank/DDBJ databases">
        <authorList>
            <person name="Mendez C."/>
            <person name="Richter M."/>
            <person name="Ferrer M."/>
            <person name="Sanchez J."/>
        </authorList>
    </citation>
    <scope>NUCLEOTIDE SEQUENCE</scope>
</reference>
<name>T0ZVD5_9ZZZZ</name>
<dbReference type="PANTHER" id="PTHR40732:SF1">
    <property type="entry name" value="GTP-DEPENDENT DEPHOSPHO-COA KINASE"/>
    <property type="match status" value="1"/>
</dbReference>
<accession>T0ZVD5</accession>
<gene>
    <name evidence="3" type="ORF">B1B_12022</name>
</gene>
<evidence type="ECO:0000313" key="3">
    <source>
        <dbReference type="EMBL" id="EQD48498.1"/>
    </source>
</evidence>
<proteinExistence type="inferred from homology"/>
<keyword evidence="2" id="KW-0342">GTP-binding</keyword>
<sequence>MPSGSSEDGALAVPAALRPALARTYGPVLSGEAADRQIVALDVFATCGDRVTQRAIELHHLPLVGIVDYATLRNDPIPPGTFDPLAARRRVRVRNPPGFLTDRLRRAVRETIAAGGGLIEVDGEEDLGSLALVEALPAGATVIYGIPGEGVSFVGVDAAAKERVRALLA</sequence>
<dbReference type="EMBL" id="AUZY01007842">
    <property type="protein sequence ID" value="EQD48498.1"/>
    <property type="molecule type" value="Genomic_DNA"/>
</dbReference>
<feature type="non-terminal residue" evidence="3">
    <location>
        <position position="169"/>
    </location>
</feature>
<dbReference type="HAMAP" id="MF_00590">
    <property type="entry name" value="Dephospho_CoA_kinase_GTP_dep"/>
    <property type="match status" value="1"/>
</dbReference>
<dbReference type="PANTHER" id="PTHR40732">
    <property type="entry name" value="UPF0218 PROTEIN TK1697"/>
    <property type="match status" value="1"/>
</dbReference>
<reference evidence="3" key="2">
    <citation type="journal article" date="2014" name="ISME J.">
        <title>Microbial stratification in low pH oxic and suboxic macroscopic growths along an acid mine drainage.</title>
        <authorList>
            <person name="Mendez-Garcia C."/>
            <person name="Mesa V."/>
            <person name="Sprenger R.R."/>
            <person name="Richter M."/>
            <person name="Diez M.S."/>
            <person name="Solano J."/>
            <person name="Bargiela R."/>
            <person name="Golyshina O.V."/>
            <person name="Manteca A."/>
            <person name="Ramos J.L."/>
            <person name="Gallego J.R."/>
            <person name="Llorente I."/>
            <person name="Martins Dos Santos V.A."/>
            <person name="Jensen O.N."/>
            <person name="Pelaez A.I."/>
            <person name="Sanchez J."/>
            <person name="Ferrer M."/>
        </authorList>
    </citation>
    <scope>NUCLEOTIDE SEQUENCE</scope>
</reference>
<dbReference type="GO" id="GO:0015937">
    <property type="term" value="P:coenzyme A biosynthetic process"/>
    <property type="evidence" value="ECO:0007669"/>
    <property type="project" value="InterPro"/>
</dbReference>
<comment type="caution">
    <text evidence="3">The sequence shown here is derived from an EMBL/GenBank/DDBJ whole genome shotgun (WGS) entry which is preliminary data.</text>
</comment>
<evidence type="ECO:0000256" key="1">
    <source>
        <dbReference type="ARBA" id="ARBA00022741"/>
    </source>
</evidence>
<dbReference type="AlphaFoldDB" id="T0ZVD5"/>
<dbReference type="GO" id="GO:0005525">
    <property type="term" value="F:GTP binding"/>
    <property type="evidence" value="ECO:0007669"/>
    <property type="project" value="UniProtKB-KW"/>
</dbReference>
<protein>
    <submittedName>
        <fullName evidence="3">Protein containing DUF359</fullName>
    </submittedName>
</protein>
<evidence type="ECO:0000256" key="2">
    <source>
        <dbReference type="ARBA" id="ARBA00023134"/>
    </source>
</evidence>
<organism evidence="3">
    <name type="scientific">mine drainage metagenome</name>
    <dbReference type="NCBI Taxonomy" id="410659"/>
    <lineage>
        <taxon>unclassified sequences</taxon>
        <taxon>metagenomes</taxon>
        <taxon>ecological metagenomes</taxon>
    </lineage>
</organism>
<dbReference type="GO" id="GO:0016301">
    <property type="term" value="F:kinase activity"/>
    <property type="evidence" value="ECO:0007669"/>
    <property type="project" value="InterPro"/>
</dbReference>
<dbReference type="InterPro" id="IPR007164">
    <property type="entry name" value="GTP-dep_dephospho-CoA_kin"/>
</dbReference>